<protein>
    <submittedName>
        <fullName evidence="2">Uncharacterized protein</fullName>
    </submittedName>
</protein>
<evidence type="ECO:0000256" key="1">
    <source>
        <dbReference type="SAM" id="Phobius"/>
    </source>
</evidence>
<organism evidence="2 3">
    <name type="scientific">Nonomuraea rhodomycinica</name>
    <dbReference type="NCBI Taxonomy" id="1712872"/>
    <lineage>
        <taxon>Bacteria</taxon>
        <taxon>Bacillati</taxon>
        <taxon>Actinomycetota</taxon>
        <taxon>Actinomycetes</taxon>
        <taxon>Streptosporangiales</taxon>
        <taxon>Streptosporangiaceae</taxon>
        <taxon>Nonomuraea</taxon>
    </lineage>
</organism>
<keyword evidence="1" id="KW-1133">Transmembrane helix</keyword>
<evidence type="ECO:0000313" key="3">
    <source>
        <dbReference type="Proteomes" id="UP000546126"/>
    </source>
</evidence>
<feature type="transmembrane region" description="Helical" evidence="1">
    <location>
        <begin position="42"/>
        <end position="62"/>
    </location>
</feature>
<keyword evidence="1" id="KW-0472">Membrane</keyword>
<dbReference type="AlphaFoldDB" id="A0A7Y6ISE9"/>
<dbReference type="RefSeq" id="WP_175602765.1">
    <property type="nucleotide sequence ID" value="NZ_JABWGO010000006.1"/>
</dbReference>
<sequence length="200" mass="21602">MTWHDERDLPEGRHRLLKEFVMTEIDREAGQSVPRRRLPRPAVLAPVLGLAAAAAVAVPLFVGGGSPAYAVTDNPDGTVRVQINELRDADKLEADLRAKGINMVVDYIPQGKKCSPQPRAARFLPDEQAPLIAMLTHDDGEATFVIDPRVIKDGQTGVLEFTVFKAPDGPAAVTPVWARVAEGTVADCTLVDTTEPPLAH</sequence>
<dbReference type="EMBL" id="JABWGO010000006">
    <property type="protein sequence ID" value="NUW43228.1"/>
    <property type="molecule type" value="Genomic_DNA"/>
</dbReference>
<comment type="caution">
    <text evidence="2">The sequence shown here is derived from an EMBL/GenBank/DDBJ whole genome shotgun (WGS) entry which is preliminary data.</text>
</comment>
<name>A0A7Y6ISE9_9ACTN</name>
<gene>
    <name evidence="2" type="ORF">HT134_24285</name>
</gene>
<keyword evidence="3" id="KW-1185">Reference proteome</keyword>
<proteinExistence type="predicted"/>
<accession>A0A7Y6ISE9</accession>
<reference evidence="2 3" key="1">
    <citation type="submission" date="2020-06" db="EMBL/GenBank/DDBJ databases">
        <authorList>
            <person name="Chanama M."/>
        </authorList>
    </citation>
    <scope>NUCLEOTIDE SEQUENCE [LARGE SCALE GENOMIC DNA]</scope>
    <source>
        <strain evidence="2 3">TBRC6557</strain>
    </source>
</reference>
<evidence type="ECO:0000313" key="2">
    <source>
        <dbReference type="EMBL" id="NUW43228.1"/>
    </source>
</evidence>
<keyword evidence="1" id="KW-0812">Transmembrane</keyword>
<dbReference type="Proteomes" id="UP000546126">
    <property type="component" value="Unassembled WGS sequence"/>
</dbReference>